<keyword evidence="5 6" id="KW-0472">Membrane</keyword>
<protein>
    <submittedName>
        <fullName evidence="7">Type II secretion system protein H (GspH)</fullName>
    </submittedName>
</protein>
<keyword evidence="4 6" id="KW-1133">Transmembrane helix</keyword>
<dbReference type="SUPFAM" id="SSF54523">
    <property type="entry name" value="Pili subunits"/>
    <property type="match status" value="1"/>
</dbReference>
<accession>A0A1G9S786</accession>
<dbReference type="PRINTS" id="PR00885">
    <property type="entry name" value="BCTERIALGSPH"/>
</dbReference>
<organism evidence="7 8">
    <name type="scientific">Oryzisolibacter propanilivorax</name>
    <dbReference type="NCBI Taxonomy" id="1527607"/>
    <lineage>
        <taxon>Bacteria</taxon>
        <taxon>Pseudomonadati</taxon>
        <taxon>Pseudomonadota</taxon>
        <taxon>Betaproteobacteria</taxon>
        <taxon>Burkholderiales</taxon>
        <taxon>Comamonadaceae</taxon>
        <taxon>Oryzisolibacter</taxon>
    </lineage>
</organism>
<dbReference type="PROSITE" id="PS00409">
    <property type="entry name" value="PROKAR_NTER_METHYL"/>
    <property type="match status" value="1"/>
</dbReference>
<evidence type="ECO:0000256" key="4">
    <source>
        <dbReference type="ARBA" id="ARBA00022989"/>
    </source>
</evidence>
<reference evidence="8" key="1">
    <citation type="submission" date="2016-10" db="EMBL/GenBank/DDBJ databases">
        <authorList>
            <person name="Varghese N."/>
            <person name="Submissions S."/>
        </authorList>
    </citation>
    <scope>NUCLEOTIDE SEQUENCE [LARGE SCALE GENOMIC DNA]</scope>
    <source>
        <strain evidence="8">EPL6</strain>
    </source>
</reference>
<dbReference type="GO" id="GO:0015627">
    <property type="term" value="C:type II protein secretion system complex"/>
    <property type="evidence" value="ECO:0007669"/>
    <property type="project" value="InterPro"/>
</dbReference>
<sequence length="151" mass="16395">MTRRAAAGGFSLLELLLVLVLVGIGTGLAIASVDRLSSRMQERQWLDRTQQQLQRLRNKAVLAERPVTATLDFDSGTLSSPAAASLTLPAGYAWQPEPGQDDKPLRLVFLPDGTMYQAAFVMQTPSGERAQFRLQSISGRIERLPIAAASS</sequence>
<evidence type="ECO:0000256" key="3">
    <source>
        <dbReference type="ARBA" id="ARBA00022692"/>
    </source>
</evidence>
<dbReference type="NCBIfam" id="TIGR02532">
    <property type="entry name" value="IV_pilin_GFxxxE"/>
    <property type="match status" value="1"/>
</dbReference>
<name>A0A1G9S786_9BURK</name>
<dbReference type="RefSeq" id="WP_139182729.1">
    <property type="nucleotide sequence ID" value="NZ_FNHP01000004.1"/>
</dbReference>
<proteinExistence type="predicted"/>
<dbReference type="GO" id="GO:0016020">
    <property type="term" value="C:membrane"/>
    <property type="evidence" value="ECO:0007669"/>
    <property type="project" value="UniProtKB-SubCell"/>
</dbReference>
<keyword evidence="2" id="KW-0488">Methylation</keyword>
<dbReference type="EMBL" id="FNHP01000004">
    <property type="protein sequence ID" value="SDM30635.1"/>
    <property type="molecule type" value="Genomic_DNA"/>
</dbReference>
<dbReference type="STRING" id="1527607.SAMN05428957_104114"/>
<dbReference type="InterPro" id="IPR045584">
    <property type="entry name" value="Pilin-like"/>
</dbReference>
<keyword evidence="8" id="KW-1185">Reference proteome</keyword>
<gene>
    <name evidence="7" type="ORF">SAMN05428957_104114</name>
</gene>
<evidence type="ECO:0000313" key="7">
    <source>
        <dbReference type="EMBL" id="SDM30635.1"/>
    </source>
</evidence>
<evidence type="ECO:0000256" key="6">
    <source>
        <dbReference type="SAM" id="Phobius"/>
    </source>
</evidence>
<evidence type="ECO:0000313" key="8">
    <source>
        <dbReference type="Proteomes" id="UP000198552"/>
    </source>
</evidence>
<keyword evidence="3 6" id="KW-0812">Transmembrane</keyword>
<feature type="transmembrane region" description="Helical" evidence="6">
    <location>
        <begin position="12"/>
        <end position="33"/>
    </location>
</feature>
<evidence type="ECO:0000256" key="1">
    <source>
        <dbReference type="ARBA" id="ARBA00004167"/>
    </source>
</evidence>
<dbReference type="GO" id="GO:0015628">
    <property type="term" value="P:protein secretion by the type II secretion system"/>
    <property type="evidence" value="ECO:0007669"/>
    <property type="project" value="InterPro"/>
</dbReference>
<evidence type="ECO:0000256" key="2">
    <source>
        <dbReference type="ARBA" id="ARBA00022481"/>
    </source>
</evidence>
<dbReference type="InterPro" id="IPR002416">
    <property type="entry name" value="T2SS_protein-GspH"/>
</dbReference>
<evidence type="ECO:0000256" key="5">
    <source>
        <dbReference type="ARBA" id="ARBA00023136"/>
    </source>
</evidence>
<dbReference type="AlphaFoldDB" id="A0A1G9S786"/>
<dbReference type="InterPro" id="IPR012902">
    <property type="entry name" value="N_methyl_site"/>
</dbReference>
<comment type="subcellular location">
    <subcellularLocation>
        <location evidence="1">Membrane</location>
        <topology evidence="1">Single-pass membrane protein</topology>
    </subcellularLocation>
</comment>
<dbReference type="Proteomes" id="UP000198552">
    <property type="component" value="Unassembled WGS sequence"/>
</dbReference>